<reference evidence="1" key="1">
    <citation type="submission" date="2020-10" db="EMBL/GenBank/DDBJ databases">
        <authorList>
            <person name="Castelo-Branco R."/>
            <person name="Eusebio N."/>
            <person name="Adriana R."/>
            <person name="Vieira A."/>
            <person name="Brugerolle De Fraissinette N."/>
            <person name="Rezende De Castro R."/>
            <person name="Schneider M.P."/>
            <person name="Vasconcelos V."/>
            <person name="Leao P.N."/>
        </authorList>
    </citation>
    <scope>NUCLEOTIDE SEQUENCE</scope>
    <source>
        <strain evidence="1">LEGE 12446</strain>
    </source>
</reference>
<dbReference type="AlphaFoldDB" id="A0A8J7DEJ6"/>
<sequence>MMNNYEKLFPLKLSLIDRQNPFFFDVATFFKAEERFGKDIRLEVEYYDLSAKRYIYQTPIEVVGSVPPITIGNDNPEKMVRTLEKIEKTLSGLRVSRESVVKPSLLLPKQSGSVLSSIEKLIPELIADIKNDLCEYPFIREFVILSNKWVYYSDPNNNMVLAYYFEDHSHLRNKLRILENYGLIYEITYNDVARFVISEELAAYLTSDTQPD</sequence>
<comment type="caution">
    <text evidence="1">The sequence shown here is derived from an EMBL/GenBank/DDBJ whole genome shotgun (WGS) entry which is preliminary data.</text>
</comment>
<evidence type="ECO:0000313" key="1">
    <source>
        <dbReference type="EMBL" id="MBE9024660.1"/>
    </source>
</evidence>
<protein>
    <submittedName>
        <fullName evidence="1">Uncharacterized protein</fullName>
    </submittedName>
</protein>
<accession>A0A8J7DEJ6</accession>
<gene>
    <name evidence="1" type="ORF">IQ276_20165</name>
</gene>
<proteinExistence type="predicted"/>
<evidence type="ECO:0000313" key="2">
    <source>
        <dbReference type="Proteomes" id="UP000622533"/>
    </source>
</evidence>
<dbReference type="EMBL" id="JADEXS010000296">
    <property type="protein sequence ID" value="MBE9024660.1"/>
    <property type="molecule type" value="Genomic_DNA"/>
</dbReference>
<dbReference type="Proteomes" id="UP000622533">
    <property type="component" value="Unassembled WGS sequence"/>
</dbReference>
<organism evidence="1 2">
    <name type="scientific">Desmonostoc muscorum LEGE 12446</name>
    <dbReference type="NCBI Taxonomy" id="1828758"/>
    <lineage>
        <taxon>Bacteria</taxon>
        <taxon>Bacillati</taxon>
        <taxon>Cyanobacteriota</taxon>
        <taxon>Cyanophyceae</taxon>
        <taxon>Nostocales</taxon>
        <taxon>Nostocaceae</taxon>
        <taxon>Desmonostoc</taxon>
    </lineage>
</organism>
<name>A0A8J7DEJ6_DESMC</name>
<dbReference type="RefSeq" id="WP_193919220.1">
    <property type="nucleotide sequence ID" value="NZ_JADEXS020000001.1"/>
</dbReference>
<keyword evidence="2" id="KW-1185">Reference proteome</keyword>